<dbReference type="RefSeq" id="WP_215963203.1">
    <property type="nucleotide sequence ID" value="NZ_JAQOMS010000002.1"/>
</dbReference>
<dbReference type="Proteomes" id="UP001528411">
    <property type="component" value="Unassembled WGS sequence"/>
</dbReference>
<evidence type="ECO:0000313" key="2">
    <source>
        <dbReference type="Proteomes" id="UP001528411"/>
    </source>
</evidence>
<sequence length="53" mass="5911">MHSLINKMKTILTGDGLSLVAKIQDDTAMNSNQTQVCNYQDNYYGDQICVLAE</sequence>
<protein>
    <submittedName>
        <fullName evidence="1">Uncharacterized protein</fullName>
    </submittedName>
</protein>
<reference evidence="1 2" key="1">
    <citation type="submission" date="2023-01" db="EMBL/GenBank/DDBJ databases">
        <title>Psychrosphaera sp. nov., isolated from marine algae.</title>
        <authorList>
            <person name="Bayburt H."/>
            <person name="Choi B.J."/>
            <person name="Kim J.M."/>
            <person name="Choi D.G."/>
            <person name="Jeon C.O."/>
        </authorList>
    </citation>
    <scope>NUCLEOTIDE SEQUENCE [LARGE SCALE GENOMIC DNA]</scope>
    <source>
        <strain evidence="1 2">G1-22</strain>
    </source>
</reference>
<comment type="caution">
    <text evidence="1">The sequence shown here is derived from an EMBL/GenBank/DDBJ whole genome shotgun (WGS) entry which is preliminary data.</text>
</comment>
<organism evidence="1 2">
    <name type="scientific">Psychrosphaera algicola</name>
    <dbReference type="NCBI Taxonomy" id="3023714"/>
    <lineage>
        <taxon>Bacteria</taxon>
        <taxon>Pseudomonadati</taxon>
        <taxon>Pseudomonadota</taxon>
        <taxon>Gammaproteobacteria</taxon>
        <taxon>Alteromonadales</taxon>
        <taxon>Pseudoalteromonadaceae</taxon>
        <taxon>Psychrosphaera</taxon>
    </lineage>
</organism>
<name>A0ABT5FE70_9GAMM</name>
<keyword evidence="2" id="KW-1185">Reference proteome</keyword>
<evidence type="ECO:0000313" key="1">
    <source>
        <dbReference type="EMBL" id="MDC2889631.1"/>
    </source>
</evidence>
<dbReference type="EMBL" id="JAQOMS010000002">
    <property type="protein sequence ID" value="MDC2889631.1"/>
    <property type="molecule type" value="Genomic_DNA"/>
</dbReference>
<gene>
    <name evidence="1" type="ORF">PN838_13665</name>
</gene>
<proteinExistence type="predicted"/>
<accession>A0ABT5FE70</accession>